<evidence type="ECO:0000256" key="6">
    <source>
        <dbReference type="ARBA" id="ARBA00034245"/>
    </source>
</evidence>
<dbReference type="GO" id="GO:0005886">
    <property type="term" value="C:plasma membrane"/>
    <property type="evidence" value="ECO:0007669"/>
    <property type="project" value="UniProtKB-SubCell"/>
</dbReference>
<sequence>KAPKDTLQAVYAAGKYKAGLSLDVLCIQSTMAGIFIAFAGQLYLSVGGGIIGAVLFPGGLIAVILTSAELFTGDALIFVASVLGGQVPIHRLVRNWCVSWCCNFIGSVLWAYFLGYLSHALEDVGATELAIQVAEKKALDHMGSIFLKGVGANFLVCIAVWQGTTAEEASGKVLTLWWPTASFILLGFSHCVANMFLIPMGMMMGANISVGRMFTSILMASFGNIVGGGFFVGAVY</sequence>
<gene>
    <name evidence="12" type="ORF">FRACYDRAFT_151436</name>
</gene>
<dbReference type="InterPro" id="IPR000292">
    <property type="entry name" value="For/NO2_transpt"/>
</dbReference>
<dbReference type="KEGG" id="fcy:FRACYDRAFT_151436"/>
<comment type="subunit">
    <text evidence="2">Homopentamer.</text>
</comment>
<organism evidence="12 13">
    <name type="scientific">Fragilariopsis cylindrus CCMP1102</name>
    <dbReference type="NCBI Taxonomy" id="635003"/>
    <lineage>
        <taxon>Eukaryota</taxon>
        <taxon>Sar</taxon>
        <taxon>Stramenopiles</taxon>
        <taxon>Ochrophyta</taxon>
        <taxon>Bacillariophyta</taxon>
        <taxon>Bacillariophyceae</taxon>
        <taxon>Bacillariophycidae</taxon>
        <taxon>Bacillariales</taxon>
        <taxon>Bacillariaceae</taxon>
        <taxon>Fragilariopsis</taxon>
    </lineage>
</organism>
<keyword evidence="13" id="KW-1185">Reference proteome</keyword>
<evidence type="ECO:0000256" key="4">
    <source>
        <dbReference type="ARBA" id="ARBA00022989"/>
    </source>
</evidence>
<comment type="similarity">
    <text evidence="10">Belongs to the FNT transporter (TC 1.A.16) family.</text>
</comment>
<dbReference type="Proteomes" id="UP000095751">
    <property type="component" value="Unassembled WGS sequence"/>
</dbReference>
<dbReference type="EMBL" id="KV784364">
    <property type="protein sequence ID" value="OEU12491.1"/>
    <property type="molecule type" value="Genomic_DNA"/>
</dbReference>
<dbReference type="InParanoid" id="A0A1E7F2U2"/>
<comment type="catalytic activity">
    <reaction evidence="9">
        <text>acetate(out) + H(+)(out) = acetate(in) + H(+)(in)</text>
        <dbReference type="Rhea" id="RHEA:71803"/>
        <dbReference type="ChEBI" id="CHEBI:15378"/>
        <dbReference type="ChEBI" id="CHEBI:30089"/>
    </reaction>
</comment>
<comment type="catalytic activity">
    <reaction evidence="6">
        <text>(S)-lactate(in) + H(+)(in) = (S)-lactate(out) + H(+)(out)</text>
        <dbReference type="Rhea" id="RHEA:29415"/>
        <dbReference type="ChEBI" id="CHEBI:15378"/>
        <dbReference type="ChEBI" id="CHEBI:16651"/>
    </reaction>
</comment>
<dbReference type="Pfam" id="PF01226">
    <property type="entry name" value="Form_Nir_trans"/>
    <property type="match status" value="1"/>
</dbReference>
<comment type="catalytic activity">
    <reaction evidence="8">
        <text>formate(in) + H(+)(in) = formate(out) + H(+)(out)</text>
        <dbReference type="Rhea" id="RHEA:80887"/>
        <dbReference type="ChEBI" id="CHEBI:15378"/>
        <dbReference type="ChEBI" id="CHEBI:15740"/>
    </reaction>
</comment>
<evidence type="ECO:0000313" key="13">
    <source>
        <dbReference type="Proteomes" id="UP000095751"/>
    </source>
</evidence>
<keyword evidence="4 11" id="KW-1133">Transmembrane helix</keyword>
<dbReference type="GO" id="GO:0015707">
    <property type="term" value="P:nitrite transport"/>
    <property type="evidence" value="ECO:0007669"/>
    <property type="project" value="TreeGrafter"/>
</dbReference>
<dbReference type="Gene3D" id="1.20.1080.10">
    <property type="entry name" value="Glycerol uptake facilitator protein"/>
    <property type="match status" value="1"/>
</dbReference>
<feature type="transmembrane region" description="Helical" evidence="11">
    <location>
        <begin position="210"/>
        <end position="235"/>
    </location>
</feature>
<evidence type="ECO:0000313" key="12">
    <source>
        <dbReference type="EMBL" id="OEU12491.1"/>
    </source>
</evidence>
<comment type="subcellular location">
    <subcellularLocation>
        <location evidence="1">Cell membrane</location>
        <topology evidence="1">Multi-pass membrane protein</topology>
    </subcellularLocation>
</comment>
<dbReference type="PANTHER" id="PTHR30520">
    <property type="entry name" value="FORMATE TRANSPORTER-RELATED"/>
    <property type="match status" value="1"/>
</dbReference>
<keyword evidence="3 11" id="KW-0812">Transmembrane</keyword>
<protein>
    <submittedName>
        <fullName evidence="12">Formate/nitrite transporter</fullName>
    </submittedName>
</protein>
<comment type="catalytic activity">
    <reaction evidence="7">
        <text>pyruvate(out) + H(+)(out) = pyruvate(in) + H(+)(in)</text>
        <dbReference type="Rhea" id="RHEA:64720"/>
        <dbReference type="ChEBI" id="CHEBI:15361"/>
        <dbReference type="ChEBI" id="CHEBI:15378"/>
    </reaction>
</comment>
<evidence type="ECO:0000256" key="5">
    <source>
        <dbReference type="ARBA" id="ARBA00023136"/>
    </source>
</evidence>
<feature type="transmembrane region" description="Helical" evidence="11">
    <location>
        <begin position="176"/>
        <end position="198"/>
    </location>
</feature>
<dbReference type="PANTHER" id="PTHR30520:SF6">
    <property type="entry name" value="FORMATE_NITRATE FAMILY TRANSPORTER (EUROFUNG)"/>
    <property type="match status" value="1"/>
</dbReference>
<proteinExistence type="inferred from homology"/>
<evidence type="ECO:0000256" key="7">
    <source>
        <dbReference type="ARBA" id="ARBA00047693"/>
    </source>
</evidence>
<feature type="non-terminal residue" evidence="12">
    <location>
        <position position="236"/>
    </location>
</feature>
<dbReference type="OrthoDB" id="4829at2759"/>
<evidence type="ECO:0000256" key="8">
    <source>
        <dbReference type="ARBA" id="ARBA00049016"/>
    </source>
</evidence>
<reference evidence="12 13" key="1">
    <citation type="submission" date="2016-09" db="EMBL/GenBank/DDBJ databases">
        <title>Extensive genetic diversity and differential bi-allelic expression allows diatom success in the polar Southern Ocean.</title>
        <authorList>
            <consortium name="DOE Joint Genome Institute"/>
            <person name="Mock T."/>
            <person name="Otillar R.P."/>
            <person name="Strauss J."/>
            <person name="Dupont C."/>
            <person name="Frickenhaus S."/>
            <person name="Maumus F."/>
            <person name="Mcmullan M."/>
            <person name="Sanges R."/>
            <person name="Schmutz J."/>
            <person name="Toseland A."/>
            <person name="Valas R."/>
            <person name="Veluchamy A."/>
            <person name="Ward B.J."/>
            <person name="Allen A."/>
            <person name="Barry K."/>
            <person name="Falciatore A."/>
            <person name="Ferrante M."/>
            <person name="Fortunato A.E."/>
            <person name="Gloeckner G."/>
            <person name="Gruber A."/>
            <person name="Hipkin R."/>
            <person name="Janech M."/>
            <person name="Kroth P."/>
            <person name="Leese F."/>
            <person name="Lindquist E."/>
            <person name="Lyon B.R."/>
            <person name="Martin J."/>
            <person name="Mayer C."/>
            <person name="Parker M."/>
            <person name="Quesneville H."/>
            <person name="Raymond J."/>
            <person name="Uhlig C."/>
            <person name="Valentin K.U."/>
            <person name="Worden A.Z."/>
            <person name="Armbrust E.V."/>
            <person name="Bowler C."/>
            <person name="Green B."/>
            <person name="Moulton V."/>
            <person name="Van Oosterhout C."/>
            <person name="Grigoriev I."/>
        </authorList>
    </citation>
    <scope>NUCLEOTIDE SEQUENCE [LARGE SCALE GENOMIC DNA]</scope>
    <source>
        <strain evidence="12 13">CCMP1102</strain>
    </source>
</reference>
<evidence type="ECO:0000256" key="2">
    <source>
        <dbReference type="ARBA" id="ARBA00011255"/>
    </source>
</evidence>
<evidence type="ECO:0000256" key="10">
    <source>
        <dbReference type="ARBA" id="ARBA00049660"/>
    </source>
</evidence>
<evidence type="ECO:0000256" key="1">
    <source>
        <dbReference type="ARBA" id="ARBA00004651"/>
    </source>
</evidence>
<evidence type="ECO:0000256" key="11">
    <source>
        <dbReference type="SAM" id="Phobius"/>
    </source>
</evidence>
<feature type="transmembrane region" description="Helical" evidence="11">
    <location>
        <begin position="145"/>
        <end position="164"/>
    </location>
</feature>
<accession>A0A1E7F2U2</accession>
<dbReference type="InterPro" id="IPR023271">
    <property type="entry name" value="Aquaporin-like"/>
</dbReference>
<evidence type="ECO:0000256" key="3">
    <source>
        <dbReference type="ARBA" id="ARBA00022692"/>
    </source>
</evidence>
<dbReference type="GO" id="GO:0015513">
    <property type="term" value="F:high-affinity secondary active nitrite transmembrane transporter activity"/>
    <property type="evidence" value="ECO:0007669"/>
    <property type="project" value="TreeGrafter"/>
</dbReference>
<name>A0A1E7F2U2_9STRA</name>
<dbReference type="AlphaFoldDB" id="A0A1E7F2U2"/>
<feature type="non-terminal residue" evidence="12">
    <location>
        <position position="1"/>
    </location>
</feature>
<keyword evidence="5 11" id="KW-0472">Membrane</keyword>
<evidence type="ECO:0000256" key="9">
    <source>
        <dbReference type="ARBA" id="ARBA00049088"/>
    </source>
</evidence>